<sequence length="121" mass="13944">MQVDDASRQLVGGEPFDNFHTVSRRNSLNHLRRHRILSDLDDNRFLASALFFKFPSRGITLGAALQSSRPDLAELSLSLPVEAARRLLMPQRLSLLQRRQFAFHPPGAETQFTFNLWRKEK</sequence>
<protein>
    <submittedName>
        <fullName evidence="1">Uncharacterized protein</fullName>
    </submittedName>
</protein>
<reference evidence="2" key="1">
    <citation type="submission" date="2019-10" db="EMBL/GenBank/DDBJ databases">
        <title>Lacipirellula parvula gen. nov., sp. nov., representing a lineage of planctomycetes widespread in freshwater anoxic habitats, and description of the family Lacipirellulaceae.</title>
        <authorList>
            <person name="Dedysh S.N."/>
            <person name="Kulichevskaya I.S."/>
            <person name="Beletsky A.V."/>
            <person name="Rakitin A.L."/>
            <person name="Mardanov A.V."/>
            <person name="Ivanova A.A."/>
            <person name="Saltykova V.X."/>
            <person name="Rijpstra W.I.C."/>
            <person name="Sinninghe Damste J.S."/>
            <person name="Ravin N.V."/>
        </authorList>
    </citation>
    <scope>NUCLEOTIDE SEQUENCE [LARGE SCALE GENOMIC DNA]</scope>
    <source>
        <strain evidence="2">PX69</strain>
    </source>
</reference>
<proteinExistence type="predicted"/>
<organism evidence="1 2">
    <name type="scientific">Lacipirellula parvula</name>
    <dbReference type="NCBI Taxonomy" id="2650471"/>
    <lineage>
        <taxon>Bacteria</taxon>
        <taxon>Pseudomonadati</taxon>
        <taxon>Planctomycetota</taxon>
        <taxon>Planctomycetia</taxon>
        <taxon>Pirellulales</taxon>
        <taxon>Lacipirellulaceae</taxon>
        <taxon>Lacipirellula</taxon>
    </lineage>
</organism>
<evidence type="ECO:0000313" key="1">
    <source>
        <dbReference type="EMBL" id="BBO34273.1"/>
    </source>
</evidence>
<evidence type="ECO:0000313" key="2">
    <source>
        <dbReference type="Proteomes" id="UP000326837"/>
    </source>
</evidence>
<dbReference type="Proteomes" id="UP000326837">
    <property type="component" value="Chromosome"/>
</dbReference>
<accession>A0A5K7XJ76</accession>
<keyword evidence="2" id="KW-1185">Reference proteome</keyword>
<dbReference type="KEGG" id="lpav:PLANPX_3885"/>
<dbReference type="EMBL" id="AP021861">
    <property type="protein sequence ID" value="BBO34273.1"/>
    <property type="molecule type" value="Genomic_DNA"/>
</dbReference>
<gene>
    <name evidence="1" type="ORF">PLANPX_3885</name>
</gene>
<dbReference type="RefSeq" id="WP_152099882.1">
    <property type="nucleotide sequence ID" value="NZ_AP021861.1"/>
</dbReference>
<name>A0A5K7XJ76_9BACT</name>
<dbReference type="AlphaFoldDB" id="A0A5K7XJ76"/>